<organism evidence="2 3">
    <name type="scientific">Streptomyces viridosporus (strain ATCC 14672 / DSM 40746 / JCM 4963 / KCTC 9882 / NRRL B-12104 / FH 1290)</name>
    <name type="common">Streptomyces ghanaensis</name>
    <dbReference type="NCBI Taxonomy" id="566461"/>
    <lineage>
        <taxon>Bacteria</taxon>
        <taxon>Bacillati</taxon>
        <taxon>Actinomycetota</taxon>
        <taxon>Actinomycetes</taxon>
        <taxon>Kitasatosporales</taxon>
        <taxon>Streptomycetaceae</taxon>
        <taxon>Streptomyces</taxon>
    </lineage>
</organism>
<feature type="compositionally biased region" description="Basic residues" evidence="1">
    <location>
        <begin position="24"/>
        <end position="35"/>
    </location>
</feature>
<reference evidence="3" key="1">
    <citation type="submission" date="2008-12" db="EMBL/GenBank/DDBJ databases">
        <title>Annotation of Streptomyces ghanaensis ATCC 14672.</title>
        <authorList>
            <consortium name="The Broad Institute Genome Sequencing Platform"/>
            <consortium name="Broad Institute Microbial Sequencing Center"/>
            <person name="Fischbach M."/>
            <person name="Ward D."/>
            <person name="Young S."/>
            <person name="Kodira C.D."/>
            <person name="Zeng Q."/>
            <person name="Koehrsen M."/>
            <person name="Godfrey P."/>
            <person name="Alvarado L."/>
            <person name="Berlin A.M."/>
            <person name="Borenstein D."/>
            <person name="Chen Z."/>
            <person name="Engels R."/>
            <person name="Freedman E."/>
            <person name="Gellesch M."/>
            <person name="Goldberg J."/>
            <person name="Griggs A."/>
            <person name="Gujja S."/>
            <person name="Heiman D.I."/>
            <person name="Hepburn T.A."/>
            <person name="Howarth C."/>
            <person name="Jen D."/>
            <person name="Larson L."/>
            <person name="Lewis B."/>
            <person name="Mehta T."/>
            <person name="Park D."/>
            <person name="Pearson M."/>
            <person name="Roberts A."/>
            <person name="Saif S."/>
            <person name="Shea T.D."/>
            <person name="Shenoy N."/>
            <person name="Sisk P."/>
            <person name="Stolte C."/>
            <person name="Sykes S.N."/>
            <person name="Walk T."/>
            <person name="White J."/>
            <person name="Yandava C."/>
            <person name="Straight P."/>
            <person name="Clardy J."/>
            <person name="Hung D."/>
            <person name="Kolter R."/>
            <person name="Mekalanos J."/>
            <person name="Walker S."/>
            <person name="Walsh C.T."/>
            <person name="Wieland B.L.C."/>
            <person name="Ilzarbe M."/>
            <person name="Galagan J."/>
            <person name="Nusbaum C."/>
            <person name="Birren B."/>
        </authorList>
    </citation>
    <scope>NUCLEOTIDE SEQUENCE [LARGE SCALE GENOMIC DNA]</scope>
    <source>
        <strain evidence="3">ATCC 14672 / DSM 40746 / JCM 4963 / KCTC 9882 / NRRL B-12104 / FH 1290</strain>
    </source>
</reference>
<evidence type="ECO:0000256" key="1">
    <source>
        <dbReference type="SAM" id="MobiDB-lite"/>
    </source>
</evidence>
<evidence type="ECO:0000313" key="2">
    <source>
        <dbReference type="EMBL" id="EFE71026.2"/>
    </source>
</evidence>
<feature type="region of interest" description="Disordered" evidence="1">
    <location>
        <begin position="1"/>
        <end position="75"/>
    </location>
</feature>
<protein>
    <submittedName>
        <fullName evidence="2">Predicted protein</fullName>
    </submittedName>
</protein>
<dbReference type="Proteomes" id="UP000003824">
    <property type="component" value="Unassembled WGS sequence"/>
</dbReference>
<accession>D5ZY28</accession>
<proteinExistence type="predicted"/>
<sequence>MRRGGTRSSRPVTVGHTGTARSRSPGRHRGRRKQGVPHFSLPGGSDVHRPGIDLRGEGDPGAGHPVVEGDGPGACDRLARRALE</sequence>
<name>D5ZY28_STRV1</name>
<dbReference type="EMBL" id="DS999641">
    <property type="protein sequence ID" value="EFE71026.2"/>
    <property type="molecule type" value="Genomic_DNA"/>
</dbReference>
<feature type="compositionally biased region" description="Basic and acidic residues" evidence="1">
    <location>
        <begin position="46"/>
        <end position="58"/>
    </location>
</feature>
<evidence type="ECO:0000313" key="3">
    <source>
        <dbReference type="Proteomes" id="UP000003824"/>
    </source>
</evidence>
<dbReference type="AlphaFoldDB" id="D5ZY28"/>
<gene>
    <name evidence="2" type="ORF">SSFG_06269</name>
</gene>
<feature type="compositionally biased region" description="Polar residues" evidence="1">
    <location>
        <begin position="1"/>
        <end position="11"/>
    </location>
</feature>